<evidence type="ECO:0000256" key="4">
    <source>
        <dbReference type="ARBA" id="ARBA00022448"/>
    </source>
</evidence>
<feature type="transmembrane region" description="Helical" evidence="14">
    <location>
        <begin position="277"/>
        <end position="298"/>
    </location>
</feature>
<feature type="transmembrane region" description="Helical" evidence="14">
    <location>
        <begin position="435"/>
        <end position="458"/>
    </location>
</feature>
<dbReference type="AlphaFoldDB" id="A0A217EHX6"/>
<dbReference type="SUPFAM" id="SSF52794">
    <property type="entry name" value="PTS system IIB component-like"/>
    <property type="match status" value="1"/>
</dbReference>
<name>A0A217EHX6_9GAMM</name>
<feature type="transmembrane region" description="Helical" evidence="14">
    <location>
        <begin position="396"/>
        <end position="415"/>
    </location>
</feature>
<keyword evidence="7" id="KW-0762">Sugar transport</keyword>
<dbReference type="GO" id="GO:0005886">
    <property type="term" value="C:plasma membrane"/>
    <property type="evidence" value="ECO:0007669"/>
    <property type="project" value="UniProtKB-SubCell"/>
</dbReference>
<dbReference type="InterPro" id="IPR006327">
    <property type="entry name" value="PTS_IIC_fruc"/>
</dbReference>
<dbReference type="Pfam" id="PF02378">
    <property type="entry name" value="PTS_EIIC"/>
    <property type="match status" value="1"/>
</dbReference>
<sequence length="574" mass="60227">MQDVKHILFVPHSSEQPVNALLLARKLASVATSRGYETTTVQSIEQLDTITAVDYVVVVGRQPNLVDALKNKKVSIVSLDLIQNDAEDILQNALTNATTLDQLVSNAPVSGATKFVAITACPTGVAHTFMAAEALQQGAKKLGYDIQVETQGSVGAKNILSDADIANADIVILATDIEVNTDRFAGKRVYRCGTGFALKQTNKAFENAIKEATVLESNHGQATAAASHDKKEKISLYKHLLTGISFMLPMVVAGGLILAISLIFGLNPVEGTLGGNLSVIGKTALTLMVPMLSGYIAYSIADRPGLAPGLIGGFLAAGPLGAGFLGGIVSGYLAGYVALFIAKKVPLPQSVESLKPILIIPLFATLITSLIMFYVVGSPVAYLFDAMKNFLNNMGTANAIAMGMLLAGMMCIDLGGPINKAAYAFTVGLLTTNTYMPMAATMAGGMVPPLGMAIATFLAKAKFDQAERDAGKASFVLGLCFISEGAISFAAKDPMRVIPSCILGGVLTGALVAYFHCELLAPHGGLFVLLIPNAINHGLLYLIAIFSGSILTGVSYAFLKKKHTELVEAEPQKA</sequence>
<dbReference type="FunFam" id="3.40.50.2300:FF:000014">
    <property type="entry name" value="PTS system fructose-like transporter subunit IIB"/>
    <property type="match status" value="1"/>
</dbReference>
<dbReference type="PROSITE" id="PS51104">
    <property type="entry name" value="PTS_EIIC_TYPE_2"/>
    <property type="match status" value="1"/>
</dbReference>
<feature type="transmembrane region" description="Helical" evidence="14">
    <location>
        <begin position="538"/>
        <end position="559"/>
    </location>
</feature>
<feature type="transmembrane region" description="Helical" evidence="14">
    <location>
        <begin position="310"/>
        <end position="338"/>
    </location>
</feature>
<dbReference type="InterPro" id="IPR036095">
    <property type="entry name" value="PTS_EIIB-like_sf"/>
</dbReference>
<keyword evidence="13 14" id="KW-0472">Membrane</keyword>
<keyword evidence="9" id="KW-0598">Phosphotransferase system</keyword>
<evidence type="ECO:0000256" key="11">
    <source>
        <dbReference type="ARBA" id="ARBA00022777"/>
    </source>
</evidence>
<dbReference type="Gene3D" id="3.40.50.2300">
    <property type="match status" value="1"/>
</dbReference>
<dbReference type="GO" id="GO:0009401">
    <property type="term" value="P:phosphoenolpyruvate-dependent sugar phosphotransferase system"/>
    <property type="evidence" value="ECO:0007669"/>
    <property type="project" value="UniProtKB-KW"/>
</dbReference>
<evidence type="ECO:0000256" key="10">
    <source>
        <dbReference type="ARBA" id="ARBA00022692"/>
    </source>
</evidence>
<evidence type="ECO:0000256" key="6">
    <source>
        <dbReference type="ARBA" id="ARBA00022553"/>
    </source>
</evidence>
<keyword evidence="6" id="KW-0597">Phosphoprotein</keyword>
<dbReference type="GO" id="GO:0090563">
    <property type="term" value="F:protein-phosphocysteine-sugar phosphotransferase activity"/>
    <property type="evidence" value="ECO:0007669"/>
    <property type="project" value="TreeGrafter"/>
</dbReference>
<dbReference type="CDD" id="cd05569">
    <property type="entry name" value="PTS_IIB_fructose"/>
    <property type="match status" value="1"/>
</dbReference>
<dbReference type="InterPro" id="IPR003352">
    <property type="entry name" value="PTS_EIIC"/>
</dbReference>
<evidence type="ECO:0000256" key="8">
    <source>
        <dbReference type="ARBA" id="ARBA00022679"/>
    </source>
</evidence>
<proteinExistence type="predicted"/>
<comment type="subcellular location">
    <subcellularLocation>
        <location evidence="2">Cell inner membrane</location>
        <topology evidence="2">Multi-pass membrane protein</topology>
    </subcellularLocation>
</comment>
<dbReference type="PANTHER" id="PTHR30505">
    <property type="entry name" value="FRUCTOSE-LIKE PERMEASE"/>
    <property type="match status" value="1"/>
</dbReference>
<evidence type="ECO:0000256" key="3">
    <source>
        <dbReference type="ARBA" id="ARBA00012799"/>
    </source>
</evidence>
<dbReference type="Pfam" id="PF02302">
    <property type="entry name" value="PTS_IIB"/>
    <property type="match status" value="1"/>
</dbReference>
<reference evidence="18" key="1">
    <citation type="submission" date="2017-06" db="EMBL/GenBank/DDBJ databases">
        <authorList>
            <person name="Varghese N."/>
            <person name="Submissions S."/>
        </authorList>
    </citation>
    <scope>NUCLEOTIDE SEQUENCE [LARGE SCALE GENOMIC DNA]</scope>
    <source>
        <strain evidence="18">ANC 5114</strain>
    </source>
</reference>
<protein>
    <recommendedName>
        <fullName evidence="3">protein-N(pi)-phosphohistidine--D-fructose phosphotransferase</fullName>
        <ecNumber evidence="3">2.7.1.202</ecNumber>
    </recommendedName>
</protein>
<dbReference type="InterPro" id="IPR003501">
    <property type="entry name" value="PTS_EIIB_2/3"/>
</dbReference>
<evidence type="ECO:0000256" key="13">
    <source>
        <dbReference type="ARBA" id="ARBA00023136"/>
    </source>
</evidence>
<feature type="domain" description="PTS EIIB type-2" evidence="15">
    <location>
        <begin position="115"/>
        <end position="210"/>
    </location>
</feature>
<evidence type="ECO:0000256" key="2">
    <source>
        <dbReference type="ARBA" id="ARBA00004429"/>
    </source>
</evidence>
<dbReference type="OrthoDB" id="9782569at2"/>
<dbReference type="EMBL" id="FZLN01000005">
    <property type="protein sequence ID" value="SNQ30095.1"/>
    <property type="molecule type" value="Genomic_DNA"/>
</dbReference>
<keyword evidence="5" id="KW-1003">Cell membrane</keyword>
<keyword evidence="11" id="KW-0418">Kinase</keyword>
<keyword evidence="12 14" id="KW-1133">Transmembrane helix</keyword>
<dbReference type="PROSITE" id="PS51099">
    <property type="entry name" value="PTS_EIIB_TYPE_2"/>
    <property type="match status" value="1"/>
</dbReference>
<keyword evidence="10 14" id="KW-0812">Transmembrane</keyword>
<evidence type="ECO:0000313" key="18">
    <source>
        <dbReference type="Proteomes" id="UP000243463"/>
    </source>
</evidence>
<dbReference type="RefSeq" id="WP_088824268.1">
    <property type="nucleotide sequence ID" value="NZ_FZLN01000005.1"/>
</dbReference>
<dbReference type="Proteomes" id="UP000243463">
    <property type="component" value="Unassembled WGS sequence"/>
</dbReference>
<dbReference type="GO" id="GO:0005351">
    <property type="term" value="F:carbohydrate:proton symporter activity"/>
    <property type="evidence" value="ECO:0007669"/>
    <property type="project" value="InterPro"/>
</dbReference>
<feature type="transmembrane region" description="Helical" evidence="14">
    <location>
        <begin position="358"/>
        <end position="384"/>
    </location>
</feature>
<dbReference type="PANTHER" id="PTHR30505:SF0">
    <property type="entry name" value="FRUCTOSE-LIKE PTS SYSTEM EIIBC COMPONENT-RELATED"/>
    <property type="match status" value="1"/>
</dbReference>
<accession>A0A217EHX6</accession>
<organism evidence="17 18">
    <name type="scientific">Acinetobacter apis</name>
    <dbReference type="NCBI Taxonomy" id="1229165"/>
    <lineage>
        <taxon>Bacteria</taxon>
        <taxon>Pseudomonadati</taxon>
        <taxon>Pseudomonadota</taxon>
        <taxon>Gammaproteobacteria</taxon>
        <taxon>Moraxellales</taxon>
        <taxon>Moraxellaceae</taxon>
        <taxon>Acinetobacter</taxon>
    </lineage>
</organism>
<dbReference type="NCBIfam" id="TIGR00829">
    <property type="entry name" value="FRU"/>
    <property type="match status" value="1"/>
</dbReference>
<evidence type="ECO:0000256" key="5">
    <source>
        <dbReference type="ARBA" id="ARBA00022475"/>
    </source>
</evidence>
<keyword evidence="4" id="KW-0813">Transport</keyword>
<feature type="transmembrane region" description="Helical" evidence="14">
    <location>
        <begin position="240"/>
        <end position="265"/>
    </location>
</feature>
<evidence type="ECO:0000259" key="16">
    <source>
        <dbReference type="PROSITE" id="PS51104"/>
    </source>
</evidence>
<keyword evidence="8" id="KW-0808">Transferase</keyword>
<dbReference type="InterPro" id="IPR003353">
    <property type="entry name" value="PTS_IIB_fruc"/>
</dbReference>
<dbReference type="InterPro" id="IPR050864">
    <property type="entry name" value="Bacterial_PTS_Sugar_Transport"/>
</dbReference>
<dbReference type="InterPro" id="IPR013014">
    <property type="entry name" value="PTS_EIIC_2"/>
</dbReference>
<dbReference type="GO" id="GO:0016301">
    <property type="term" value="F:kinase activity"/>
    <property type="evidence" value="ECO:0007669"/>
    <property type="project" value="UniProtKB-KW"/>
</dbReference>
<evidence type="ECO:0000313" key="17">
    <source>
        <dbReference type="EMBL" id="SNQ30095.1"/>
    </source>
</evidence>
<dbReference type="GO" id="GO:0022877">
    <property type="term" value="F:protein-N(PI)-phosphohistidine-fructose phosphotransferase system transporter activity"/>
    <property type="evidence" value="ECO:0007669"/>
    <property type="project" value="InterPro"/>
</dbReference>
<feature type="transmembrane region" description="Helical" evidence="14">
    <location>
        <begin position="497"/>
        <end position="517"/>
    </location>
</feature>
<dbReference type="InterPro" id="IPR013011">
    <property type="entry name" value="PTS_EIIB_2"/>
</dbReference>
<evidence type="ECO:0000256" key="12">
    <source>
        <dbReference type="ARBA" id="ARBA00022989"/>
    </source>
</evidence>
<evidence type="ECO:0000256" key="7">
    <source>
        <dbReference type="ARBA" id="ARBA00022597"/>
    </source>
</evidence>
<gene>
    <name evidence="17" type="ORF">SAMN05444584_2080</name>
</gene>
<feature type="domain" description="PTS EIIC type-2" evidence="16">
    <location>
        <begin position="236"/>
        <end position="569"/>
    </location>
</feature>
<evidence type="ECO:0000259" key="15">
    <source>
        <dbReference type="PROSITE" id="PS51099"/>
    </source>
</evidence>
<evidence type="ECO:0000256" key="14">
    <source>
        <dbReference type="SAM" id="Phobius"/>
    </source>
</evidence>
<dbReference type="NCBIfam" id="TIGR01427">
    <property type="entry name" value="PTS_IIC_fructo"/>
    <property type="match status" value="1"/>
</dbReference>
<evidence type="ECO:0000256" key="9">
    <source>
        <dbReference type="ARBA" id="ARBA00022683"/>
    </source>
</evidence>
<dbReference type="EC" id="2.7.1.202" evidence="3"/>
<comment type="catalytic activity">
    <reaction evidence="1">
        <text>D-fructose(out) + N(pros)-phospho-L-histidyl-[protein] = D-fructose 1-phosphate(in) + L-histidyl-[protein]</text>
        <dbReference type="Rhea" id="RHEA:49252"/>
        <dbReference type="Rhea" id="RHEA-COMP:9745"/>
        <dbReference type="Rhea" id="RHEA-COMP:9746"/>
        <dbReference type="ChEBI" id="CHEBI:29979"/>
        <dbReference type="ChEBI" id="CHEBI:37721"/>
        <dbReference type="ChEBI" id="CHEBI:58674"/>
        <dbReference type="ChEBI" id="CHEBI:64837"/>
        <dbReference type="EC" id="2.7.1.202"/>
    </reaction>
</comment>
<keyword evidence="18" id="KW-1185">Reference proteome</keyword>
<evidence type="ECO:0000256" key="1">
    <source>
        <dbReference type="ARBA" id="ARBA00001401"/>
    </source>
</evidence>